<dbReference type="OrthoDB" id="7850882at2"/>
<gene>
    <name evidence="2" type="ORF">CH341_26980</name>
</gene>
<feature type="compositionally biased region" description="Basic and acidic residues" evidence="1">
    <location>
        <begin position="163"/>
        <end position="205"/>
    </location>
</feature>
<name>A0A327KMU5_9BRAD</name>
<dbReference type="EMBL" id="NPEX01000325">
    <property type="protein sequence ID" value="RAI38893.1"/>
    <property type="molecule type" value="Genomic_DNA"/>
</dbReference>
<accession>A0A327KMU5</accession>
<organism evidence="2 3">
    <name type="scientific">Rhodoplanes roseus</name>
    <dbReference type="NCBI Taxonomy" id="29409"/>
    <lineage>
        <taxon>Bacteria</taxon>
        <taxon>Pseudomonadati</taxon>
        <taxon>Pseudomonadota</taxon>
        <taxon>Alphaproteobacteria</taxon>
        <taxon>Hyphomicrobiales</taxon>
        <taxon>Nitrobacteraceae</taxon>
        <taxon>Rhodoplanes</taxon>
    </lineage>
</organism>
<proteinExistence type="predicted"/>
<dbReference type="Proteomes" id="UP000249130">
    <property type="component" value="Unassembled WGS sequence"/>
</dbReference>
<feature type="region of interest" description="Disordered" evidence="1">
    <location>
        <begin position="151"/>
        <end position="228"/>
    </location>
</feature>
<evidence type="ECO:0000256" key="1">
    <source>
        <dbReference type="SAM" id="MobiDB-lite"/>
    </source>
</evidence>
<protein>
    <recommendedName>
        <fullName evidence="4">DUF2865 domain-containing protein</fullName>
    </recommendedName>
</protein>
<evidence type="ECO:0000313" key="3">
    <source>
        <dbReference type="Proteomes" id="UP000249130"/>
    </source>
</evidence>
<comment type="caution">
    <text evidence="2">The sequence shown here is derived from an EMBL/GenBank/DDBJ whole genome shotgun (WGS) entry which is preliminary data.</text>
</comment>
<reference evidence="2 3" key="1">
    <citation type="submission" date="2017-07" db="EMBL/GenBank/DDBJ databases">
        <title>Draft Genome Sequences of Select Purple Nonsulfur Bacteria.</title>
        <authorList>
            <person name="Lasarre B."/>
            <person name="Mckinlay J.B."/>
        </authorList>
    </citation>
    <scope>NUCLEOTIDE SEQUENCE [LARGE SCALE GENOMIC DNA]</scope>
    <source>
        <strain evidence="2 3">DSM 5909</strain>
    </source>
</reference>
<sequence length="228" mass="24177">MRTCDGFYIPMPDGSGTAEARRSCDSLCPGTETMVFRGGDDGPDGIADAVSSNGRRYGSLSTAFAHRTSFNPACRCGAGNGTKSALARLRQDATLVRGDIVVTEAGVHVFTGRGRTPHAASDFTPYDEAGRLPGKLKQYLSEIDRAYAHAPERAARTAGSDGQDAREATRAERRAERRARREAARAERAAARAERAAARAAREPAGDVAQQSPAETVSTAPVTVGRRP</sequence>
<feature type="compositionally biased region" description="Polar residues" evidence="1">
    <location>
        <begin position="209"/>
        <end position="221"/>
    </location>
</feature>
<dbReference type="AlphaFoldDB" id="A0A327KMU5"/>
<keyword evidence="3" id="KW-1185">Reference proteome</keyword>
<dbReference type="Pfam" id="PF11064">
    <property type="entry name" value="DUF2865"/>
    <property type="match status" value="1"/>
</dbReference>
<evidence type="ECO:0008006" key="4">
    <source>
        <dbReference type="Google" id="ProtNLM"/>
    </source>
</evidence>
<evidence type="ECO:0000313" key="2">
    <source>
        <dbReference type="EMBL" id="RAI38893.1"/>
    </source>
</evidence>
<dbReference type="InterPro" id="IPR021293">
    <property type="entry name" value="DUF2865"/>
</dbReference>